<accession>A0ACA9N038</accession>
<dbReference type="EMBL" id="CAJVPW010011417">
    <property type="protein sequence ID" value="CAG8625587.1"/>
    <property type="molecule type" value="Genomic_DNA"/>
</dbReference>
<feature type="non-terminal residue" evidence="1">
    <location>
        <position position="108"/>
    </location>
</feature>
<keyword evidence="2" id="KW-1185">Reference proteome</keyword>
<protein>
    <submittedName>
        <fullName evidence="1">7746_t:CDS:1</fullName>
    </submittedName>
</protein>
<dbReference type="Proteomes" id="UP000789366">
    <property type="component" value="Unassembled WGS sequence"/>
</dbReference>
<comment type="caution">
    <text evidence="1">The sequence shown here is derived from an EMBL/GenBank/DDBJ whole genome shotgun (WGS) entry which is preliminary data.</text>
</comment>
<evidence type="ECO:0000313" key="2">
    <source>
        <dbReference type="Proteomes" id="UP000789366"/>
    </source>
</evidence>
<reference evidence="1" key="1">
    <citation type="submission" date="2021-06" db="EMBL/GenBank/DDBJ databases">
        <authorList>
            <person name="Kallberg Y."/>
            <person name="Tangrot J."/>
            <person name="Rosling A."/>
        </authorList>
    </citation>
    <scope>NUCLEOTIDE SEQUENCE</scope>
    <source>
        <strain evidence="1">28 12/20/2015</strain>
    </source>
</reference>
<evidence type="ECO:0000313" key="1">
    <source>
        <dbReference type="EMBL" id="CAG8625587.1"/>
    </source>
</evidence>
<organism evidence="1 2">
    <name type="scientific">Cetraspora pellucida</name>
    <dbReference type="NCBI Taxonomy" id="1433469"/>
    <lineage>
        <taxon>Eukaryota</taxon>
        <taxon>Fungi</taxon>
        <taxon>Fungi incertae sedis</taxon>
        <taxon>Mucoromycota</taxon>
        <taxon>Glomeromycotina</taxon>
        <taxon>Glomeromycetes</taxon>
        <taxon>Diversisporales</taxon>
        <taxon>Gigasporaceae</taxon>
        <taxon>Cetraspora</taxon>
    </lineage>
</organism>
<sequence>MRDQRDKPKDLSELDLLRQLIIDLEAENTEVKAKNAKLKQTLKDYEIRFAKLEQKDKDTATENAELKSRVAKLEQKQLQNNSSNAIDINPKLLDDDRGENNQFSVITS</sequence>
<name>A0ACA9N038_9GLOM</name>
<proteinExistence type="predicted"/>
<gene>
    <name evidence="1" type="ORF">SPELUC_LOCUS8035</name>
</gene>